<feature type="transmembrane region" description="Helical" evidence="1">
    <location>
        <begin position="131"/>
        <end position="149"/>
    </location>
</feature>
<organism evidence="2">
    <name type="scientific">freshwater metagenome</name>
    <dbReference type="NCBI Taxonomy" id="449393"/>
    <lineage>
        <taxon>unclassified sequences</taxon>
        <taxon>metagenomes</taxon>
        <taxon>ecological metagenomes</taxon>
    </lineage>
</organism>
<keyword evidence="1" id="KW-0472">Membrane</keyword>
<evidence type="ECO:0000313" key="3">
    <source>
        <dbReference type="EMBL" id="CAB4610225.1"/>
    </source>
</evidence>
<protein>
    <submittedName>
        <fullName evidence="2">Unannotated protein</fullName>
    </submittedName>
</protein>
<keyword evidence="1" id="KW-0812">Transmembrane</keyword>
<dbReference type="EMBL" id="CAEZUR010000055">
    <property type="protein sequence ID" value="CAB4610225.1"/>
    <property type="molecule type" value="Genomic_DNA"/>
</dbReference>
<sequence>MKIYKNVPAVIAMALSLFAAIGLAMILLMFDQILGWANSSENPSGLSTWLLILWAIAAPLLAIFAAASPALKINPRVTVLLVGATLAIVLVLDPLSSLLWNIQAQQPIGIEVLRQVYLPGFDVSYSTGRSLATVFGILGAIAFAISFSVKSQPDPSPENVSFSSVSQGTEGAGFATPNLPSSGQVVSSFPTLTLVFAFFSPILAIVLGHVTLNHMQRGLISSANISTAKAGLVVGYVLTALGLLALILWAIFLAALIGYRF</sequence>
<dbReference type="AlphaFoldDB" id="A0A6J6BI39"/>
<gene>
    <name evidence="2" type="ORF">UFOPK1433_00380</name>
    <name evidence="3" type="ORF">UFOPK1843_00777</name>
</gene>
<name>A0A6J6BI39_9ZZZZ</name>
<feature type="transmembrane region" description="Helical" evidence="1">
    <location>
        <begin position="7"/>
        <end position="29"/>
    </location>
</feature>
<evidence type="ECO:0000256" key="1">
    <source>
        <dbReference type="SAM" id="Phobius"/>
    </source>
</evidence>
<feature type="transmembrane region" description="Helical" evidence="1">
    <location>
        <begin position="79"/>
        <end position="100"/>
    </location>
</feature>
<feature type="transmembrane region" description="Helical" evidence="1">
    <location>
        <begin position="192"/>
        <end position="212"/>
    </location>
</feature>
<dbReference type="EMBL" id="CAEZSN010000029">
    <property type="protein sequence ID" value="CAB4538656.1"/>
    <property type="molecule type" value="Genomic_DNA"/>
</dbReference>
<proteinExistence type="predicted"/>
<feature type="transmembrane region" description="Helical" evidence="1">
    <location>
        <begin position="232"/>
        <end position="259"/>
    </location>
</feature>
<evidence type="ECO:0000313" key="2">
    <source>
        <dbReference type="EMBL" id="CAB4538656.1"/>
    </source>
</evidence>
<reference evidence="2" key="1">
    <citation type="submission" date="2020-05" db="EMBL/GenBank/DDBJ databases">
        <authorList>
            <person name="Chiriac C."/>
            <person name="Salcher M."/>
            <person name="Ghai R."/>
            <person name="Kavagutti S V."/>
        </authorList>
    </citation>
    <scope>NUCLEOTIDE SEQUENCE</scope>
</reference>
<accession>A0A6J6BI39</accession>
<keyword evidence="1" id="KW-1133">Transmembrane helix</keyword>
<feature type="transmembrane region" description="Helical" evidence="1">
    <location>
        <begin position="49"/>
        <end position="67"/>
    </location>
</feature>